<evidence type="ECO:0000259" key="2">
    <source>
        <dbReference type="Pfam" id="PF01656"/>
    </source>
</evidence>
<accession>A0A4R5QBA1</accession>
<name>A0A4R5QBA1_9PROT</name>
<evidence type="ECO:0000313" key="3">
    <source>
        <dbReference type="EMBL" id="TDH60106.1"/>
    </source>
</evidence>
<dbReference type="InterPro" id="IPR050678">
    <property type="entry name" value="DNA_Partitioning_ATPase"/>
</dbReference>
<keyword evidence="4" id="KW-1185">Reference proteome</keyword>
<dbReference type="CDD" id="cd02042">
    <property type="entry name" value="ParAB_family"/>
    <property type="match status" value="1"/>
</dbReference>
<feature type="domain" description="CobQ/CobB/MinD/ParA nucleotide binding" evidence="2">
    <location>
        <begin position="18"/>
        <end position="197"/>
    </location>
</feature>
<protein>
    <submittedName>
        <fullName evidence="3">ParA family protein</fullName>
    </submittedName>
</protein>
<dbReference type="Proteomes" id="UP000295096">
    <property type="component" value="Unassembled WGS sequence"/>
</dbReference>
<dbReference type="SUPFAM" id="SSF52540">
    <property type="entry name" value="P-loop containing nucleoside triphosphate hydrolases"/>
    <property type="match status" value="1"/>
</dbReference>
<organism evidence="3 4">
    <name type="scientific">Dankookia rubra</name>
    <dbReference type="NCBI Taxonomy" id="1442381"/>
    <lineage>
        <taxon>Bacteria</taxon>
        <taxon>Pseudomonadati</taxon>
        <taxon>Pseudomonadota</taxon>
        <taxon>Alphaproteobacteria</taxon>
        <taxon>Acetobacterales</taxon>
        <taxon>Roseomonadaceae</taxon>
        <taxon>Dankookia</taxon>
    </lineage>
</organism>
<comment type="caution">
    <text evidence="3">The sequence shown here is derived from an EMBL/GenBank/DDBJ whole genome shotgun (WGS) entry which is preliminary data.</text>
</comment>
<dbReference type="Pfam" id="PF01656">
    <property type="entry name" value="CbiA"/>
    <property type="match status" value="1"/>
</dbReference>
<evidence type="ECO:0000256" key="1">
    <source>
        <dbReference type="SAM" id="MobiDB-lite"/>
    </source>
</evidence>
<sequence>MRATGATKRPPGGRIVLLSSPKGGTGKSSLARNLLVCGAQAGLNVLGIDFDRQSTLHKWFLRRERLREGIPEAPRVEVRPAALADWRRVLDETAAYDLVVLDTPPSIEDHYNAAVGLAGASHLVLVPCGQTQDDIDSVSPWMATLVKSGVSAAFVLNKANRRTKSYEAARGRLLKVGALAPVEIPALEDIHLTAGKGLSVLDVKGAKATESFDALWSYIAREAGLQLGLAA</sequence>
<dbReference type="PANTHER" id="PTHR13696:SF96">
    <property type="entry name" value="COBQ_COBB_MIND_PARA NUCLEOTIDE BINDING DOMAIN-CONTAINING PROTEIN"/>
    <property type="match status" value="1"/>
</dbReference>
<dbReference type="EMBL" id="SMSJ01000045">
    <property type="protein sequence ID" value="TDH60106.1"/>
    <property type="molecule type" value="Genomic_DNA"/>
</dbReference>
<dbReference type="InterPro" id="IPR002586">
    <property type="entry name" value="CobQ/CobB/MinD/ParA_Nub-bd_dom"/>
</dbReference>
<dbReference type="OrthoDB" id="7331108at2"/>
<feature type="region of interest" description="Disordered" evidence="1">
    <location>
        <begin position="1"/>
        <end position="25"/>
    </location>
</feature>
<reference evidence="3 4" key="1">
    <citation type="journal article" date="2016" name="J. Microbiol.">
        <title>Dankookia rubra gen. nov., sp. nov., an alphaproteobacterium isolated from sediment of a shallow stream.</title>
        <authorList>
            <person name="Kim W.H."/>
            <person name="Kim D.H."/>
            <person name="Kang K."/>
            <person name="Ahn T.Y."/>
        </authorList>
    </citation>
    <scope>NUCLEOTIDE SEQUENCE [LARGE SCALE GENOMIC DNA]</scope>
    <source>
        <strain evidence="3 4">JCM30602</strain>
    </source>
</reference>
<dbReference type="PANTHER" id="PTHR13696">
    <property type="entry name" value="P-LOOP CONTAINING NUCLEOSIDE TRIPHOSPHATE HYDROLASE"/>
    <property type="match status" value="1"/>
</dbReference>
<proteinExistence type="predicted"/>
<dbReference type="InterPro" id="IPR027417">
    <property type="entry name" value="P-loop_NTPase"/>
</dbReference>
<dbReference type="PIRSF" id="PIRSF009320">
    <property type="entry name" value="Nuc_binding_HP_1000"/>
    <property type="match status" value="1"/>
</dbReference>
<dbReference type="Gene3D" id="3.40.50.300">
    <property type="entry name" value="P-loop containing nucleotide triphosphate hydrolases"/>
    <property type="match status" value="1"/>
</dbReference>
<dbReference type="AlphaFoldDB" id="A0A4R5QBA1"/>
<gene>
    <name evidence="3" type="ORF">E2C06_23995</name>
</gene>
<evidence type="ECO:0000313" key="4">
    <source>
        <dbReference type="Proteomes" id="UP000295096"/>
    </source>
</evidence>